<gene>
    <name evidence="3" type="ORF">HW115_08370</name>
</gene>
<dbReference type="InterPro" id="IPR013424">
    <property type="entry name" value="Ice-binding_C"/>
</dbReference>
<organism evidence="3 4">
    <name type="scientific">Oceaniferula marina</name>
    <dbReference type="NCBI Taxonomy" id="2748318"/>
    <lineage>
        <taxon>Bacteria</taxon>
        <taxon>Pseudomonadati</taxon>
        <taxon>Verrucomicrobiota</taxon>
        <taxon>Verrucomicrobiia</taxon>
        <taxon>Verrucomicrobiales</taxon>
        <taxon>Verrucomicrobiaceae</taxon>
        <taxon>Oceaniferula</taxon>
    </lineage>
</organism>
<evidence type="ECO:0000313" key="4">
    <source>
        <dbReference type="Proteomes" id="UP000557872"/>
    </source>
</evidence>
<dbReference type="NCBIfam" id="TIGR02595">
    <property type="entry name" value="PEP_CTERM"/>
    <property type="match status" value="1"/>
</dbReference>
<dbReference type="AlphaFoldDB" id="A0A851GDJ5"/>
<comment type="caution">
    <text evidence="3">The sequence shown here is derived from an EMBL/GenBank/DDBJ whole genome shotgun (WGS) entry which is preliminary data.</text>
</comment>
<dbReference type="EMBL" id="JACBAZ010000003">
    <property type="protein sequence ID" value="NWK55623.1"/>
    <property type="molecule type" value="Genomic_DNA"/>
</dbReference>
<reference evidence="3 4" key="1">
    <citation type="submission" date="2020-07" db="EMBL/GenBank/DDBJ databases">
        <title>Roseicoccus Jingziensis gen. nov., sp. nov., isolated from coastal seawater.</title>
        <authorList>
            <person name="Feng X."/>
        </authorList>
    </citation>
    <scope>NUCLEOTIDE SEQUENCE [LARGE SCALE GENOMIC DNA]</scope>
    <source>
        <strain evidence="3 4">N1E253</strain>
    </source>
</reference>
<accession>A0A851GDJ5</accession>
<dbReference type="Proteomes" id="UP000557872">
    <property type="component" value="Unassembled WGS sequence"/>
</dbReference>
<keyword evidence="4" id="KW-1185">Reference proteome</keyword>
<protein>
    <submittedName>
        <fullName evidence="3">PEP-CTERM sorting domain-containing protein</fullName>
    </submittedName>
</protein>
<feature type="signal peptide" evidence="1">
    <location>
        <begin position="1"/>
        <end position="26"/>
    </location>
</feature>
<feature type="chain" id="PRO_5032785760" evidence="1">
    <location>
        <begin position="27"/>
        <end position="248"/>
    </location>
</feature>
<sequence length="248" mass="25083">MKNTNNRTLALTLTAVGAFSVATSQAATLYNVNFAGNTGGTGRGSAVSVADGAVYQAGSVGANEWNNIIAPAAAGHLSGLAISDSDGNAGTVALATSGTTNKDFAAYSDTGRDAMNQGWFGSNNNNSTLTFSGLSDTATHDVYVYFSWRWDDGTNDYTITTGTGADLAESLTSNFATATSNAAYVEGTHFVKFTGISSVGGEIAINGAAGGDAGPWSGVQIVSTAVPEPSSSALIGLAGLALILRRRK</sequence>
<dbReference type="RefSeq" id="WP_178932170.1">
    <property type="nucleotide sequence ID" value="NZ_JACBAZ010000003.1"/>
</dbReference>
<proteinExistence type="predicted"/>
<evidence type="ECO:0000313" key="3">
    <source>
        <dbReference type="EMBL" id="NWK55623.1"/>
    </source>
</evidence>
<keyword evidence="1" id="KW-0732">Signal</keyword>
<evidence type="ECO:0000256" key="1">
    <source>
        <dbReference type="SAM" id="SignalP"/>
    </source>
</evidence>
<feature type="domain" description="Ice-binding protein C-terminal" evidence="2">
    <location>
        <begin position="225"/>
        <end position="247"/>
    </location>
</feature>
<name>A0A851GDJ5_9BACT</name>
<dbReference type="Pfam" id="PF07589">
    <property type="entry name" value="PEP-CTERM"/>
    <property type="match status" value="1"/>
</dbReference>
<evidence type="ECO:0000259" key="2">
    <source>
        <dbReference type="Pfam" id="PF07589"/>
    </source>
</evidence>